<evidence type="ECO:0000256" key="3">
    <source>
        <dbReference type="ARBA" id="ARBA00022741"/>
    </source>
</evidence>
<evidence type="ECO:0000259" key="7">
    <source>
        <dbReference type="Pfam" id="PF00370"/>
    </source>
</evidence>
<gene>
    <name evidence="9" type="primary">glpK</name>
    <name evidence="9" type="ORF">FYJ50_01250</name>
</gene>
<evidence type="ECO:0000259" key="8">
    <source>
        <dbReference type="Pfam" id="PF02782"/>
    </source>
</evidence>
<dbReference type="InterPro" id="IPR018483">
    <property type="entry name" value="Carb_kinase_FGGY_CS"/>
</dbReference>
<evidence type="ECO:0000313" key="10">
    <source>
        <dbReference type="Proteomes" id="UP000470082"/>
    </source>
</evidence>
<dbReference type="Gene3D" id="3.30.420.40">
    <property type="match status" value="2"/>
</dbReference>
<dbReference type="InterPro" id="IPR043129">
    <property type="entry name" value="ATPase_NBD"/>
</dbReference>
<keyword evidence="3" id="KW-0547">Nucleotide-binding</keyword>
<feature type="domain" description="Carbohydrate kinase FGGY N-terminal" evidence="7">
    <location>
        <begin position="3"/>
        <end position="241"/>
    </location>
</feature>
<sequence>MKYILSIDQSTQSTKALLFDEKGDIVCRKDRKHKQIVNELGHVSHDPKEIYQNTILSIQDVIEESSILSSDIVAMGISNQRETTVLFDEKGNPLTDAIVWQCARASEICKRYESHKEEIYDITGLVLSPYFPASKMVWLKENVKPEGNYRFGTIDTWLVYCLTHGQSYKTDASNASRTQLFDIHTGEWSDSLCALFGIEKEHLPEVCDSDSCFGMSDVEGILDHEIPIYAVLGDSHAALFGQGCHQSGQVKVTLGTGSSIMMNIGSQYMKSHNGLTTSLAWKTHGKMEYVYEGNINYAGAIISWIQNDLGLIQSPNETQQAIEQANEEDETILVPAFSGLSAPHWNENVRAIFYNMSRTTKKNELIKASVESIAYQITDILNAMASDSALALSQVKADGGPSKNNYLMQFLSDMARCSVKVSKQEELSAIGVAYMAGIAVGLYQKETLFSHREYIEYNRKMDINNWKKRMDRWYDALALLLSKEESC</sequence>
<dbReference type="InterPro" id="IPR018484">
    <property type="entry name" value="FGGY_N"/>
</dbReference>
<dbReference type="PANTHER" id="PTHR10196">
    <property type="entry name" value="SUGAR KINASE"/>
    <property type="match status" value="1"/>
</dbReference>
<dbReference type="RefSeq" id="WP_154459231.1">
    <property type="nucleotide sequence ID" value="NZ_VUMM01000002.1"/>
</dbReference>
<accession>A0A7X2T3I6</accession>
<keyword evidence="2 9" id="KW-0808">Transferase</keyword>
<evidence type="ECO:0000256" key="6">
    <source>
        <dbReference type="ARBA" id="ARBA00043149"/>
    </source>
</evidence>
<dbReference type="CDD" id="cd07769">
    <property type="entry name" value="ASKHA_NBD_FGGY_GK"/>
    <property type="match status" value="1"/>
</dbReference>
<dbReference type="NCBIfam" id="NF000756">
    <property type="entry name" value="PRK00047.1"/>
    <property type="match status" value="1"/>
</dbReference>
<dbReference type="SUPFAM" id="SSF53067">
    <property type="entry name" value="Actin-like ATPase domain"/>
    <property type="match status" value="2"/>
</dbReference>
<dbReference type="Pfam" id="PF02782">
    <property type="entry name" value="FGGY_C"/>
    <property type="match status" value="1"/>
</dbReference>
<dbReference type="EMBL" id="VUMM01000002">
    <property type="protein sequence ID" value="MSS00756.1"/>
    <property type="molecule type" value="Genomic_DNA"/>
</dbReference>
<organism evidence="9 10">
    <name type="scientific">Floccifex porci</name>
    <dbReference type="NCBI Taxonomy" id="2606629"/>
    <lineage>
        <taxon>Bacteria</taxon>
        <taxon>Bacillati</taxon>
        <taxon>Bacillota</taxon>
        <taxon>Erysipelotrichia</taxon>
        <taxon>Erysipelotrichales</taxon>
        <taxon>Erysipelotrichaceae</taxon>
        <taxon>Floccifex</taxon>
    </lineage>
</organism>
<evidence type="ECO:0000256" key="2">
    <source>
        <dbReference type="ARBA" id="ARBA00022679"/>
    </source>
</evidence>
<comment type="similarity">
    <text evidence="1">Belongs to the FGGY kinase family.</text>
</comment>
<reference evidence="9 10" key="1">
    <citation type="submission" date="2019-08" db="EMBL/GenBank/DDBJ databases">
        <title>In-depth cultivation of the pig gut microbiome towards novel bacterial diversity and tailored functional studies.</title>
        <authorList>
            <person name="Wylensek D."/>
            <person name="Hitch T.C.A."/>
            <person name="Clavel T."/>
        </authorList>
    </citation>
    <scope>NUCLEOTIDE SEQUENCE [LARGE SCALE GENOMIC DNA]</scope>
    <source>
        <strain evidence="9 10">LKV-178-WT-2G</strain>
    </source>
</reference>
<dbReference type="PANTHER" id="PTHR10196:SF69">
    <property type="entry name" value="GLYCEROL KINASE"/>
    <property type="match status" value="1"/>
</dbReference>
<dbReference type="AlphaFoldDB" id="A0A7X2T3I6"/>
<name>A0A7X2T3I6_9FIRM</name>
<proteinExistence type="inferred from homology"/>
<dbReference type="Pfam" id="PF00370">
    <property type="entry name" value="FGGY_N"/>
    <property type="match status" value="1"/>
</dbReference>
<comment type="caution">
    <text evidence="9">The sequence shown here is derived from an EMBL/GenBank/DDBJ whole genome shotgun (WGS) entry which is preliminary data.</text>
</comment>
<dbReference type="GO" id="GO:0019563">
    <property type="term" value="P:glycerol catabolic process"/>
    <property type="evidence" value="ECO:0007669"/>
    <property type="project" value="TreeGrafter"/>
</dbReference>
<dbReference type="PIRSF" id="PIRSF000538">
    <property type="entry name" value="GlpK"/>
    <property type="match status" value="1"/>
</dbReference>
<feature type="domain" description="Carbohydrate kinase FGGY C-terminal" evidence="8">
    <location>
        <begin position="251"/>
        <end position="439"/>
    </location>
</feature>
<dbReference type="Proteomes" id="UP000470082">
    <property type="component" value="Unassembled WGS sequence"/>
</dbReference>
<dbReference type="GO" id="GO:0004370">
    <property type="term" value="F:glycerol kinase activity"/>
    <property type="evidence" value="ECO:0007669"/>
    <property type="project" value="TreeGrafter"/>
</dbReference>
<keyword evidence="5" id="KW-0067">ATP-binding</keyword>
<protein>
    <recommendedName>
        <fullName evidence="6">ATP:glycerol 3-phosphotransferase</fullName>
    </recommendedName>
</protein>
<dbReference type="InterPro" id="IPR018485">
    <property type="entry name" value="FGGY_C"/>
</dbReference>
<evidence type="ECO:0000256" key="5">
    <source>
        <dbReference type="ARBA" id="ARBA00022840"/>
    </source>
</evidence>
<dbReference type="PROSITE" id="PS00933">
    <property type="entry name" value="FGGY_KINASES_1"/>
    <property type="match status" value="1"/>
</dbReference>
<dbReference type="GO" id="GO:0005829">
    <property type="term" value="C:cytosol"/>
    <property type="evidence" value="ECO:0007669"/>
    <property type="project" value="TreeGrafter"/>
</dbReference>
<keyword evidence="10" id="KW-1185">Reference proteome</keyword>
<keyword evidence="4 9" id="KW-0418">Kinase</keyword>
<evidence type="ECO:0000256" key="1">
    <source>
        <dbReference type="ARBA" id="ARBA00009156"/>
    </source>
</evidence>
<dbReference type="InterPro" id="IPR000577">
    <property type="entry name" value="Carb_kinase_FGGY"/>
</dbReference>
<evidence type="ECO:0000313" key="9">
    <source>
        <dbReference type="EMBL" id="MSS00756.1"/>
    </source>
</evidence>
<evidence type="ECO:0000256" key="4">
    <source>
        <dbReference type="ARBA" id="ARBA00022777"/>
    </source>
</evidence>
<dbReference type="GO" id="GO:0005524">
    <property type="term" value="F:ATP binding"/>
    <property type="evidence" value="ECO:0007669"/>
    <property type="project" value="UniProtKB-KW"/>
</dbReference>